<dbReference type="Proteomes" id="UP000672602">
    <property type="component" value="Unassembled WGS sequence"/>
</dbReference>
<keyword evidence="1" id="KW-0175">Coiled coil</keyword>
<dbReference type="RefSeq" id="WP_210683400.1">
    <property type="nucleotide sequence ID" value="NZ_JAGMWN010000011.1"/>
</dbReference>
<feature type="coiled-coil region" evidence="1">
    <location>
        <begin position="83"/>
        <end position="142"/>
    </location>
</feature>
<evidence type="ECO:0000313" key="4">
    <source>
        <dbReference type="EMBL" id="MBP5858813.1"/>
    </source>
</evidence>
<reference evidence="4" key="1">
    <citation type="submission" date="2021-04" db="EMBL/GenBank/DDBJ databases">
        <authorList>
            <person name="Zhang D.-C."/>
        </authorList>
    </citation>
    <scope>NUCLEOTIDE SEQUENCE</scope>
    <source>
        <strain evidence="4">CGMCC 1.15697</strain>
    </source>
</reference>
<comment type="caution">
    <text evidence="4">The sequence shown here is derived from an EMBL/GenBank/DDBJ whole genome shotgun (WGS) entry which is preliminary data.</text>
</comment>
<dbReference type="EMBL" id="JAGMWN010000011">
    <property type="protein sequence ID" value="MBP5858813.1"/>
    <property type="molecule type" value="Genomic_DNA"/>
</dbReference>
<name>A0A8J7SPS5_9PROT</name>
<evidence type="ECO:0000256" key="2">
    <source>
        <dbReference type="SAM" id="MobiDB-lite"/>
    </source>
</evidence>
<organism evidence="4 5">
    <name type="scientific">Marivibrio halodurans</name>
    <dbReference type="NCBI Taxonomy" id="2039722"/>
    <lineage>
        <taxon>Bacteria</taxon>
        <taxon>Pseudomonadati</taxon>
        <taxon>Pseudomonadota</taxon>
        <taxon>Alphaproteobacteria</taxon>
        <taxon>Rhodospirillales</taxon>
        <taxon>Rhodospirillaceae</taxon>
        <taxon>Marivibrio</taxon>
    </lineage>
</organism>
<dbReference type="InterPro" id="IPR018968">
    <property type="entry name" value="Phasin"/>
</dbReference>
<gene>
    <name evidence="4" type="primary">phaP</name>
    <name evidence="4" type="ORF">KAJ83_17475</name>
</gene>
<dbReference type="InterPro" id="IPR010127">
    <property type="entry name" value="Phasin_subfam-1"/>
</dbReference>
<dbReference type="Pfam" id="PF09361">
    <property type="entry name" value="Phasin_2"/>
    <property type="match status" value="1"/>
</dbReference>
<feature type="region of interest" description="Disordered" evidence="2">
    <location>
        <begin position="1"/>
        <end position="29"/>
    </location>
</feature>
<evidence type="ECO:0000313" key="5">
    <source>
        <dbReference type="Proteomes" id="UP000672602"/>
    </source>
</evidence>
<evidence type="ECO:0000259" key="3">
    <source>
        <dbReference type="Pfam" id="PF09361"/>
    </source>
</evidence>
<sequence length="164" mass="18270">MAQQKSTNYFDPKNNPFLDPKNNPFLDPEKNPFLSADVSKMFGGYGAPELKELMDSQRKNFEALAAANKTAVEGFQAVFTRQGEILKQVMDEANATIQEAQAKGGKLDPDAAKNIDQIKDALEQAVTNMRELSEMVSKSQQEAFNILNQRVGEQLDELKKSVNK</sequence>
<dbReference type="AlphaFoldDB" id="A0A8J7SPS5"/>
<dbReference type="NCBIfam" id="TIGR01841">
    <property type="entry name" value="phasin"/>
    <property type="match status" value="1"/>
</dbReference>
<keyword evidence="5" id="KW-1185">Reference proteome</keyword>
<evidence type="ECO:0000256" key="1">
    <source>
        <dbReference type="SAM" id="Coils"/>
    </source>
</evidence>
<accession>A0A8J7SPS5</accession>
<feature type="domain" description="Phasin" evidence="3">
    <location>
        <begin position="52"/>
        <end position="151"/>
    </location>
</feature>
<proteinExistence type="predicted"/>
<protein>
    <submittedName>
        <fullName evidence="4">TIGR01841 family phasin</fullName>
    </submittedName>
</protein>